<proteinExistence type="predicted"/>
<gene>
    <name evidence="1" type="ORF">CTOB1V02_LOCUS14687</name>
</gene>
<reference evidence="1" key="1">
    <citation type="submission" date="2020-11" db="EMBL/GenBank/DDBJ databases">
        <authorList>
            <person name="Tran Van P."/>
        </authorList>
    </citation>
    <scope>NUCLEOTIDE SEQUENCE</scope>
</reference>
<sequence>MSLIFKAIPPHRKLPPLLLNVWTSASHPLAPGHQRHFLRRQWRLHLFVSTQTRPEGNETGGVDATRANFARSSNRFPPN</sequence>
<accession>A0A7R8WTC4</accession>
<protein>
    <submittedName>
        <fullName evidence="1">Uncharacterized protein</fullName>
    </submittedName>
</protein>
<dbReference type="AlphaFoldDB" id="A0A7R8WTC4"/>
<evidence type="ECO:0000313" key="1">
    <source>
        <dbReference type="EMBL" id="CAD7236872.1"/>
    </source>
</evidence>
<dbReference type="EMBL" id="OB682555">
    <property type="protein sequence ID" value="CAD7236872.1"/>
    <property type="molecule type" value="Genomic_DNA"/>
</dbReference>
<organism evidence="1">
    <name type="scientific">Cyprideis torosa</name>
    <dbReference type="NCBI Taxonomy" id="163714"/>
    <lineage>
        <taxon>Eukaryota</taxon>
        <taxon>Metazoa</taxon>
        <taxon>Ecdysozoa</taxon>
        <taxon>Arthropoda</taxon>
        <taxon>Crustacea</taxon>
        <taxon>Oligostraca</taxon>
        <taxon>Ostracoda</taxon>
        <taxon>Podocopa</taxon>
        <taxon>Podocopida</taxon>
        <taxon>Cytherocopina</taxon>
        <taxon>Cytheroidea</taxon>
        <taxon>Cytherideidae</taxon>
        <taxon>Cyprideis</taxon>
    </lineage>
</organism>
<name>A0A7R8WTC4_9CRUS</name>